<evidence type="ECO:0000313" key="1">
    <source>
        <dbReference type="EMBL" id="PXX35253.1"/>
    </source>
</evidence>
<organism evidence="1 2">
    <name type="scientific">Undibacterium pigrum</name>
    <dbReference type="NCBI Taxonomy" id="401470"/>
    <lineage>
        <taxon>Bacteria</taxon>
        <taxon>Pseudomonadati</taxon>
        <taxon>Pseudomonadota</taxon>
        <taxon>Betaproteobacteria</taxon>
        <taxon>Burkholderiales</taxon>
        <taxon>Oxalobacteraceae</taxon>
        <taxon>Undibacterium</taxon>
    </lineage>
</organism>
<proteinExistence type="predicted"/>
<sequence length="71" mass="7866">MVSAIIPGELSRRVDVIGKLYIRAIRQGLSIGQYCTKLAGATLSNFRIYFLALRGVSHGNDSRRSLENGER</sequence>
<keyword evidence="2" id="KW-1185">Reference proteome</keyword>
<dbReference type="Proteomes" id="UP000247792">
    <property type="component" value="Unassembled WGS sequence"/>
</dbReference>
<reference evidence="1 2" key="1">
    <citation type="submission" date="2018-05" db="EMBL/GenBank/DDBJ databases">
        <title>Genomic Encyclopedia of Type Strains, Phase IV (KMG-IV): sequencing the most valuable type-strain genomes for metagenomic binning, comparative biology and taxonomic classification.</title>
        <authorList>
            <person name="Goeker M."/>
        </authorList>
    </citation>
    <scope>NUCLEOTIDE SEQUENCE [LARGE SCALE GENOMIC DNA]</scope>
    <source>
        <strain evidence="1 2">DSM 19792</strain>
    </source>
</reference>
<dbReference type="EMBL" id="QJKB01000022">
    <property type="protein sequence ID" value="PXX35253.1"/>
    <property type="molecule type" value="Genomic_DNA"/>
</dbReference>
<accession>A0A318IK96</accession>
<gene>
    <name evidence="1" type="ORF">DFR42_12234</name>
</gene>
<comment type="caution">
    <text evidence="1">The sequence shown here is derived from an EMBL/GenBank/DDBJ whole genome shotgun (WGS) entry which is preliminary data.</text>
</comment>
<dbReference type="AlphaFoldDB" id="A0A318IK96"/>
<evidence type="ECO:0000313" key="2">
    <source>
        <dbReference type="Proteomes" id="UP000247792"/>
    </source>
</evidence>
<protein>
    <submittedName>
        <fullName evidence="1">Uncharacterized protein</fullName>
    </submittedName>
</protein>
<name>A0A318IK96_9BURK</name>